<reference evidence="3 4" key="1">
    <citation type="journal article" date="2022" name="Front. Microbiol.">
        <title>High genomic differentiation and limited gene flow indicate recent cryptic speciation within the genus Laspinema (cyanobacteria).</title>
        <authorList>
            <person name="Stanojkovic A."/>
            <person name="Skoupy S."/>
            <person name="Skaloud P."/>
            <person name="Dvorak P."/>
        </authorList>
    </citation>
    <scope>NUCLEOTIDE SEQUENCE [LARGE SCALE GENOMIC DNA]</scope>
    <source>
        <strain evidence="3 4">D3b</strain>
    </source>
</reference>
<evidence type="ECO:0000256" key="1">
    <source>
        <dbReference type="SAM" id="SignalP"/>
    </source>
</evidence>
<feature type="domain" description="Solute-binding protein family 5" evidence="2">
    <location>
        <begin position="83"/>
        <end position="481"/>
    </location>
</feature>
<dbReference type="InterPro" id="IPR030678">
    <property type="entry name" value="Peptide/Ni-bd"/>
</dbReference>
<feature type="chain" id="PRO_5045569702" evidence="1">
    <location>
        <begin position="22"/>
        <end position="576"/>
    </location>
</feature>
<name>A0ABT2N4Z0_9CYAN</name>
<gene>
    <name evidence="3" type="ORF">NG792_03705</name>
</gene>
<comment type="caution">
    <text evidence="3">The sequence shown here is derived from an EMBL/GenBank/DDBJ whole genome shotgun (WGS) entry which is preliminary data.</text>
</comment>
<dbReference type="PANTHER" id="PTHR30290">
    <property type="entry name" value="PERIPLASMIC BINDING COMPONENT OF ABC TRANSPORTER"/>
    <property type="match status" value="1"/>
</dbReference>
<organism evidence="3 4">
    <name type="scientific">Laspinema olomoucense D3b</name>
    <dbReference type="NCBI Taxonomy" id="2953688"/>
    <lineage>
        <taxon>Bacteria</taxon>
        <taxon>Bacillati</taxon>
        <taxon>Cyanobacteriota</taxon>
        <taxon>Cyanophyceae</taxon>
        <taxon>Oscillatoriophycideae</taxon>
        <taxon>Oscillatoriales</taxon>
        <taxon>Laspinemataceae</taxon>
        <taxon>Laspinema</taxon>
        <taxon>Laspinema olomoucense</taxon>
    </lineage>
</organism>
<feature type="signal peptide" evidence="1">
    <location>
        <begin position="1"/>
        <end position="21"/>
    </location>
</feature>
<dbReference type="Proteomes" id="UP001525961">
    <property type="component" value="Unassembled WGS sequence"/>
</dbReference>
<dbReference type="Gene3D" id="3.10.105.10">
    <property type="entry name" value="Dipeptide-binding Protein, Domain 3"/>
    <property type="match status" value="1"/>
</dbReference>
<protein>
    <submittedName>
        <fullName evidence="3">Peptide ABC transporter substrate-binding protein</fullName>
    </submittedName>
</protein>
<dbReference type="InterPro" id="IPR039424">
    <property type="entry name" value="SBP_5"/>
</dbReference>
<dbReference type="EMBL" id="JAMXFA010000004">
    <property type="protein sequence ID" value="MCT7976830.1"/>
    <property type="molecule type" value="Genomic_DNA"/>
</dbReference>
<evidence type="ECO:0000313" key="4">
    <source>
        <dbReference type="Proteomes" id="UP001525961"/>
    </source>
</evidence>
<dbReference type="InterPro" id="IPR000914">
    <property type="entry name" value="SBP_5_dom"/>
</dbReference>
<dbReference type="Gene3D" id="3.40.190.10">
    <property type="entry name" value="Periplasmic binding protein-like II"/>
    <property type="match status" value="1"/>
</dbReference>
<keyword evidence="4" id="KW-1185">Reference proteome</keyword>
<sequence length="576" mass="64147">MKKKRDRRPFILPLLALPFLAASLLSGCGTNPTRQTQQPEVLRLLYWQAPTILNPHLSIGFKDWEASRITLEPLATFNNQGELIPVLAAEVPTVENGGVAADGLSVTWKLKPDIQWSDGTPFTAADVVFTYEFISNPETASGNSSNYDAIASVEAVDSLTVKVNFNAVNPGWFLPFVGSEGMILPQHIFADYTGANSRQAPGNLLPVGTGPYRVVEFRPGDTVVYESNPYFREAETLYFQRIELKGGGDSTSAARAVLQTGDADYAYGLQVEPQVLEQLEAGGQGQVMAIFGPLSERIQLNQTDPNRATAAGDRSSLEFPHPFFRDRQVRQAFNLAIDRNTISQQLYGVTGTPTPNFLVSPPTYLSPNTRFEFNLEQAAALLEKAGWRDTNGNGIRDKNGVEMRVLFQTSVNPVRQKTQEIIKQNFKTIGVEMEIKSIDASIFFSGDPSNTDSLNRFYADLQMVTTGNTSPDPTRYLQTFTCKEIARPENSWSGSNTSRYCNPEYDKLWQRSTTELSQKTRGELFIQMNDLLVKDVAVIPLIHRADAIAVSNSLEGVELTSWDRVVWNIHQWRRKE</sequence>
<dbReference type="PIRSF" id="PIRSF002741">
    <property type="entry name" value="MppA"/>
    <property type="match status" value="1"/>
</dbReference>
<keyword evidence="1" id="KW-0732">Signal</keyword>
<dbReference type="RefSeq" id="WP_261234587.1">
    <property type="nucleotide sequence ID" value="NZ_JAMXFA010000004.1"/>
</dbReference>
<dbReference type="PANTHER" id="PTHR30290:SF65">
    <property type="entry name" value="MONOACYL PHOSPHATIDYLINOSITOL TETRAMANNOSIDE-BINDING PROTEIN LPQW-RELATED"/>
    <property type="match status" value="1"/>
</dbReference>
<evidence type="ECO:0000313" key="3">
    <source>
        <dbReference type="EMBL" id="MCT7976830.1"/>
    </source>
</evidence>
<dbReference type="CDD" id="cd08513">
    <property type="entry name" value="PBP2_thermophilic_Hb8_like"/>
    <property type="match status" value="1"/>
</dbReference>
<evidence type="ECO:0000259" key="2">
    <source>
        <dbReference type="Pfam" id="PF00496"/>
    </source>
</evidence>
<accession>A0ABT2N4Z0</accession>
<proteinExistence type="predicted"/>
<dbReference type="Pfam" id="PF00496">
    <property type="entry name" value="SBP_bac_5"/>
    <property type="match status" value="1"/>
</dbReference>
<dbReference type="SUPFAM" id="SSF53850">
    <property type="entry name" value="Periplasmic binding protein-like II"/>
    <property type="match status" value="1"/>
</dbReference>
<dbReference type="PROSITE" id="PS51257">
    <property type="entry name" value="PROKAR_LIPOPROTEIN"/>
    <property type="match status" value="1"/>
</dbReference>